<dbReference type="Pfam" id="PF04471">
    <property type="entry name" value="Mrr_cat"/>
    <property type="match status" value="1"/>
</dbReference>
<evidence type="ECO:0000313" key="3">
    <source>
        <dbReference type="Proteomes" id="UP000500970"/>
    </source>
</evidence>
<evidence type="ECO:0000313" key="2">
    <source>
        <dbReference type="EMBL" id="QKH35702.1"/>
    </source>
</evidence>
<dbReference type="GO" id="GO:0015666">
    <property type="term" value="F:restriction endodeoxyribonuclease activity"/>
    <property type="evidence" value="ECO:0007669"/>
    <property type="project" value="TreeGrafter"/>
</dbReference>
<reference evidence="2 3" key="1">
    <citation type="submission" date="2020-05" db="EMBL/GenBank/DDBJ databases">
        <title>FDA dAtabase for Regulatory Grade micrObial Sequences (FDA-ARGOS): Supporting development and validation of Infectious Disease Dx tests.</title>
        <authorList>
            <person name="Sproer C."/>
            <person name="Gronow S."/>
            <person name="Severitt S."/>
            <person name="Schroder I."/>
            <person name="Tallon L."/>
            <person name="Sadzewicz L."/>
            <person name="Zhao X."/>
            <person name="Vavikolanu K."/>
            <person name="Mehta A."/>
            <person name="Aluvathingal J."/>
            <person name="Nadendla S."/>
            <person name="Myers T."/>
            <person name="Yan Y."/>
            <person name="Sichtig H."/>
        </authorList>
    </citation>
    <scope>NUCLEOTIDE SEQUENCE [LARGE SCALE GENOMIC DNA]</scope>
    <source>
        <strain evidence="2 3">FDAARGOS_790</strain>
    </source>
</reference>
<sequence>MWHHLATTQAAEILFPRPECIFCNADMLSCPADNLWDLNEDAIRKKHDLQVRQNAIYVDGSFLLHRPIMSVPEVVGVAFHCCPVCGWWCVIRELQYETPAKGYSAYQWAAGALTSVLPSPIDSPVEELRNYLCARYSDRFSIEPYQFEKIVTSILKSHRLDVQITSRSNDGGLDVIGIDGSGEAFGVQVKRYRGVIEIEQLRSFVGALILHGLPQGMFVTTSGFTSGAKSVCQKAELQGIKLSLIDSERLLEMLKIAQIKDFDKEQLPDLADSYSKKIKALNYGYSHHFGSL</sequence>
<organism evidence="2 3">
    <name type="scientific">Achromobacter pestifer</name>
    <dbReference type="NCBI Taxonomy" id="1353889"/>
    <lineage>
        <taxon>Bacteria</taxon>
        <taxon>Pseudomonadati</taxon>
        <taxon>Pseudomonadota</taxon>
        <taxon>Betaproteobacteria</taxon>
        <taxon>Burkholderiales</taxon>
        <taxon>Alcaligenaceae</taxon>
        <taxon>Achromobacter</taxon>
    </lineage>
</organism>
<keyword evidence="2" id="KW-0540">Nuclease</keyword>
<keyword evidence="2" id="KW-0378">Hydrolase</keyword>
<dbReference type="InterPro" id="IPR007560">
    <property type="entry name" value="Restrct_endonuc_IV_Mrr"/>
</dbReference>
<dbReference type="PANTHER" id="PTHR30015:SF7">
    <property type="entry name" value="TYPE IV METHYL-DIRECTED RESTRICTION ENZYME ECOKMRR"/>
    <property type="match status" value="1"/>
</dbReference>
<dbReference type="PANTHER" id="PTHR30015">
    <property type="entry name" value="MRR RESTRICTION SYSTEM PROTEIN"/>
    <property type="match status" value="1"/>
</dbReference>
<dbReference type="InterPro" id="IPR011856">
    <property type="entry name" value="tRNA_endonuc-like_dom_sf"/>
</dbReference>
<evidence type="ECO:0000259" key="1">
    <source>
        <dbReference type="Pfam" id="PF04471"/>
    </source>
</evidence>
<name>A0A7D4I7V8_9BURK</name>
<feature type="domain" description="Restriction endonuclease type IV Mrr" evidence="1">
    <location>
        <begin position="142"/>
        <end position="254"/>
    </location>
</feature>
<proteinExistence type="predicted"/>
<dbReference type="RefSeq" id="WP_173144678.1">
    <property type="nucleotide sequence ID" value="NZ_CP053985.1"/>
</dbReference>
<keyword evidence="3" id="KW-1185">Reference proteome</keyword>
<dbReference type="GO" id="GO:0009307">
    <property type="term" value="P:DNA restriction-modification system"/>
    <property type="evidence" value="ECO:0007669"/>
    <property type="project" value="InterPro"/>
</dbReference>
<dbReference type="InterPro" id="IPR052906">
    <property type="entry name" value="Type_IV_Methyl-Rstrct_Enzyme"/>
</dbReference>
<dbReference type="EMBL" id="CP053985">
    <property type="protein sequence ID" value="QKH35702.1"/>
    <property type="molecule type" value="Genomic_DNA"/>
</dbReference>
<protein>
    <submittedName>
        <fullName evidence="2">Restriction endonuclease</fullName>
    </submittedName>
</protein>
<gene>
    <name evidence="2" type="ORF">FOC84_12410</name>
</gene>
<dbReference type="AlphaFoldDB" id="A0A7D4I7V8"/>
<accession>A0A7D4I7V8</accession>
<dbReference type="SUPFAM" id="SSF52980">
    <property type="entry name" value="Restriction endonuclease-like"/>
    <property type="match status" value="1"/>
</dbReference>
<dbReference type="Proteomes" id="UP000500970">
    <property type="component" value="Chromosome"/>
</dbReference>
<dbReference type="InterPro" id="IPR011335">
    <property type="entry name" value="Restrct_endonuc-II-like"/>
</dbReference>
<dbReference type="Gene3D" id="3.40.1350.10">
    <property type="match status" value="1"/>
</dbReference>
<dbReference type="KEGG" id="apes:FOC84_12410"/>
<dbReference type="GO" id="GO:0003677">
    <property type="term" value="F:DNA binding"/>
    <property type="evidence" value="ECO:0007669"/>
    <property type="project" value="InterPro"/>
</dbReference>
<keyword evidence="2" id="KW-0255">Endonuclease</keyword>